<feature type="domain" description="Glycosyl transferase family 28 C-terminal" evidence="5">
    <location>
        <begin position="236"/>
        <end position="347"/>
    </location>
</feature>
<protein>
    <submittedName>
        <fullName evidence="7">Glycosyltransferase</fullName>
    </submittedName>
</protein>
<keyword evidence="3" id="KW-0328">Glycosyltransferase</keyword>
<dbReference type="PANTHER" id="PTHR43025">
    <property type="entry name" value="MONOGALACTOSYLDIACYLGLYCEROL SYNTHASE"/>
    <property type="match status" value="1"/>
</dbReference>
<dbReference type="Pfam" id="PF06925">
    <property type="entry name" value="MGDG_synth"/>
    <property type="match status" value="1"/>
</dbReference>
<evidence type="ECO:0000256" key="3">
    <source>
        <dbReference type="ARBA" id="ARBA00022676"/>
    </source>
</evidence>
<dbReference type="Gene3D" id="3.40.50.2000">
    <property type="entry name" value="Glycogen Phosphorylase B"/>
    <property type="match status" value="1"/>
</dbReference>
<evidence type="ECO:0000313" key="8">
    <source>
        <dbReference type="Proteomes" id="UP001597497"/>
    </source>
</evidence>
<dbReference type="SUPFAM" id="SSF53756">
    <property type="entry name" value="UDP-Glycosyltransferase/glycogen phosphorylase"/>
    <property type="match status" value="1"/>
</dbReference>
<feature type="domain" description="Diacylglycerol glucosyltransferase N-terminal" evidence="6">
    <location>
        <begin position="19"/>
        <end position="185"/>
    </location>
</feature>
<dbReference type="InterPro" id="IPR050519">
    <property type="entry name" value="Glycosyltransf_28_UgtP"/>
</dbReference>
<evidence type="ECO:0000259" key="6">
    <source>
        <dbReference type="Pfam" id="PF06925"/>
    </source>
</evidence>
<evidence type="ECO:0000256" key="1">
    <source>
        <dbReference type="ARBA" id="ARBA00004370"/>
    </source>
</evidence>
<organism evidence="7 8">
    <name type="scientific">Marinicrinis sediminis</name>
    <dbReference type="NCBI Taxonomy" id="1652465"/>
    <lineage>
        <taxon>Bacteria</taxon>
        <taxon>Bacillati</taxon>
        <taxon>Bacillota</taxon>
        <taxon>Bacilli</taxon>
        <taxon>Bacillales</taxon>
        <taxon>Paenibacillaceae</taxon>
    </lineage>
</organism>
<reference evidence="8" key="1">
    <citation type="journal article" date="2019" name="Int. J. Syst. Evol. Microbiol.">
        <title>The Global Catalogue of Microorganisms (GCM) 10K type strain sequencing project: providing services to taxonomists for standard genome sequencing and annotation.</title>
        <authorList>
            <consortium name="The Broad Institute Genomics Platform"/>
            <consortium name="The Broad Institute Genome Sequencing Center for Infectious Disease"/>
            <person name="Wu L."/>
            <person name="Ma J."/>
        </authorList>
    </citation>
    <scope>NUCLEOTIDE SEQUENCE [LARGE SCALE GENOMIC DNA]</scope>
    <source>
        <strain evidence="8">KCTC 33676</strain>
    </source>
</reference>
<dbReference type="RefSeq" id="WP_379927751.1">
    <property type="nucleotide sequence ID" value="NZ_JBHUMM010000002.1"/>
</dbReference>
<evidence type="ECO:0000259" key="5">
    <source>
        <dbReference type="Pfam" id="PF04101"/>
    </source>
</evidence>
<keyword evidence="4" id="KW-0808">Transferase</keyword>
<comment type="similarity">
    <text evidence="2">Belongs to the glycosyltransferase 28 family.</text>
</comment>
<proteinExistence type="inferred from homology"/>
<dbReference type="Pfam" id="PF04101">
    <property type="entry name" value="Glyco_tran_28_C"/>
    <property type="match status" value="1"/>
</dbReference>
<dbReference type="InterPro" id="IPR007235">
    <property type="entry name" value="Glyco_trans_28_C"/>
</dbReference>
<dbReference type="EMBL" id="JBHUMM010000002">
    <property type="protein sequence ID" value="MFD2670370.1"/>
    <property type="molecule type" value="Genomic_DNA"/>
</dbReference>
<evidence type="ECO:0000256" key="4">
    <source>
        <dbReference type="ARBA" id="ARBA00022679"/>
    </source>
</evidence>
<gene>
    <name evidence="7" type="ORF">ACFSUC_01965</name>
</gene>
<dbReference type="PANTHER" id="PTHR43025:SF3">
    <property type="entry name" value="MONOGALACTOSYLDIACYLGLYCEROL SYNTHASE 1, CHLOROPLASTIC"/>
    <property type="match status" value="1"/>
</dbReference>
<accession>A0ABW5R6K2</accession>
<name>A0ABW5R6K2_9BACL</name>
<sequence>MKARRANILVLTGDWGDGHTQAAQALQQTATASFSHHAQVQIVDILQLFSPRLHALCKTLFLRLIRTCPRLYTFLYERTRNESRWSRIFEPFSLMSSHKIKDLIDALEPDLIVCTFPLAAATVSRLKQNQLIDQPVFTIITDHTCHTYWLHACTDHYIVASTDIRSDMIRSGLEPRQITAAGIPVKPSFLQQYDRMELARKHACQPERTTLLWMGGGYGMMGDDMLALIGQIIREYDVQIIIVCGRNQKLWKQCRKRFHHQPAITCTGYVEHIHELMAISDFIITKAGGLTTAEAMSQTLPMVLYRPLPGQEEENAHYFVERGCAWLSRHPEQLLRQIEILIQSPSARAAIRANIRLLHNQKAAFTALQTMLNVHVQARQTDETAHPTSLLLTP</sequence>
<comment type="subcellular location">
    <subcellularLocation>
        <location evidence="1">Membrane</location>
    </subcellularLocation>
</comment>
<comment type="caution">
    <text evidence="7">The sequence shown here is derived from an EMBL/GenBank/DDBJ whole genome shotgun (WGS) entry which is preliminary data.</text>
</comment>
<evidence type="ECO:0000313" key="7">
    <source>
        <dbReference type="EMBL" id="MFD2670370.1"/>
    </source>
</evidence>
<evidence type="ECO:0000256" key="2">
    <source>
        <dbReference type="ARBA" id="ARBA00006962"/>
    </source>
</evidence>
<dbReference type="InterPro" id="IPR009695">
    <property type="entry name" value="Diacylglyc_glucosyltr_N"/>
</dbReference>
<keyword evidence="8" id="KW-1185">Reference proteome</keyword>
<dbReference type="Proteomes" id="UP001597497">
    <property type="component" value="Unassembled WGS sequence"/>
</dbReference>